<gene>
    <name evidence="3" type="ORF">GR702_04210</name>
</gene>
<dbReference type="InterPro" id="IPR051604">
    <property type="entry name" value="Ergot_Alk_Oxidoreductase"/>
</dbReference>
<dbReference type="Pfam" id="PF05368">
    <property type="entry name" value="NmrA"/>
    <property type="match status" value="1"/>
</dbReference>
<dbReference type="AlphaFoldDB" id="A0A7X4GEW7"/>
<feature type="region of interest" description="Disordered" evidence="1">
    <location>
        <begin position="67"/>
        <end position="117"/>
    </location>
</feature>
<name>A0A7X4GEW7_9SPHN</name>
<organism evidence="3 4">
    <name type="scientific">Novosphingobium silvae</name>
    <dbReference type="NCBI Taxonomy" id="2692619"/>
    <lineage>
        <taxon>Bacteria</taxon>
        <taxon>Pseudomonadati</taxon>
        <taxon>Pseudomonadota</taxon>
        <taxon>Alphaproteobacteria</taxon>
        <taxon>Sphingomonadales</taxon>
        <taxon>Sphingomonadaceae</taxon>
        <taxon>Novosphingobium</taxon>
    </lineage>
</organism>
<dbReference type="PANTHER" id="PTHR43162">
    <property type="match status" value="1"/>
</dbReference>
<reference evidence="3 4" key="1">
    <citation type="submission" date="2019-12" db="EMBL/GenBank/DDBJ databases">
        <authorList>
            <person name="Feng G."/>
            <person name="Zhu H."/>
        </authorList>
    </citation>
    <scope>NUCLEOTIDE SEQUENCE [LARGE SCALE GENOMIC DNA]</scope>
    <source>
        <strain evidence="3 4">FGD1</strain>
    </source>
</reference>
<dbReference type="SUPFAM" id="SSF51735">
    <property type="entry name" value="NAD(P)-binding Rossmann-fold domains"/>
    <property type="match status" value="1"/>
</dbReference>
<proteinExistence type="predicted"/>
<sequence>MRVLVVEPTGLMGRHIIDALRLADRAISIRGFCRYAEPDAPCLEVLPTCGAAGEQPIEVLTATAEGGRRDGPVETIPGNTGSGRRERSIRTVPGNTGSSRRDGPIETIPGNTGSGRPKRAMAFTLGEPGDEPTSSIDLVHGDLENPADRARAVEGVDIVIHSAPPFHPREAAMGTGMIDAAVAAGARRFIYVSALHAQVDSVPGNAAKLEVEAHLAGSGLGWTILRPQSFMQEIDVDAVLETATLELPCPVDLRRARLDMADLAEVVAKVVTEDRHAYASYDIASEEALSTAEVAALISLASGEAVSAGELSEKDLVKALDIADPTFAYMASAVSRLHAWQARNEGRGNANTVRWLLGREPVRFEDYVRRCLTAPLPSEGGAVDYEVRPIR</sequence>
<dbReference type="Gene3D" id="3.90.25.10">
    <property type="entry name" value="UDP-galactose 4-epimerase, domain 1"/>
    <property type="match status" value="1"/>
</dbReference>
<accession>A0A7X4GEW7</accession>
<dbReference type="InterPro" id="IPR036291">
    <property type="entry name" value="NAD(P)-bd_dom_sf"/>
</dbReference>
<evidence type="ECO:0000313" key="4">
    <source>
        <dbReference type="Proteomes" id="UP000465810"/>
    </source>
</evidence>
<dbReference type="EMBL" id="WVTD01000002">
    <property type="protein sequence ID" value="MYL96979.1"/>
    <property type="molecule type" value="Genomic_DNA"/>
</dbReference>
<keyword evidence="4" id="KW-1185">Reference proteome</keyword>
<dbReference type="InterPro" id="IPR008030">
    <property type="entry name" value="NmrA-like"/>
</dbReference>
<dbReference type="Proteomes" id="UP000465810">
    <property type="component" value="Unassembled WGS sequence"/>
</dbReference>
<dbReference type="Gene3D" id="3.40.50.720">
    <property type="entry name" value="NAD(P)-binding Rossmann-like Domain"/>
    <property type="match status" value="1"/>
</dbReference>
<evidence type="ECO:0000259" key="2">
    <source>
        <dbReference type="Pfam" id="PF05368"/>
    </source>
</evidence>
<dbReference type="PANTHER" id="PTHR43162:SF1">
    <property type="entry name" value="PRESTALK A DIFFERENTIATION PROTEIN A"/>
    <property type="match status" value="1"/>
</dbReference>
<evidence type="ECO:0000313" key="3">
    <source>
        <dbReference type="EMBL" id="MYL96979.1"/>
    </source>
</evidence>
<comment type="caution">
    <text evidence="3">The sequence shown here is derived from an EMBL/GenBank/DDBJ whole genome shotgun (WGS) entry which is preliminary data.</text>
</comment>
<evidence type="ECO:0000256" key="1">
    <source>
        <dbReference type="SAM" id="MobiDB-lite"/>
    </source>
</evidence>
<protein>
    <submittedName>
        <fullName evidence="3">NmrA family NAD(P)-binding protein</fullName>
    </submittedName>
</protein>
<feature type="domain" description="NmrA-like" evidence="2">
    <location>
        <begin position="136"/>
        <end position="326"/>
    </location>
</feature>